<feature type="domain" description="SbsA Ig-like" evidence="2">
    <location>
        <begin position="33"/>
        <end position="135"/>
    </location>
</feature>
<proteinExistence type="predicted"/>
<gene>
    <name evidence="3" type="ORF">S12H4_58679</name>
</gene>
<reference evidence="3" key="1">
    <citation type="journal article" date="2014" name="Front. Microbiol.">
        <title>High frequency of phylogenetically diverse reductive dehalogenase-homologous genes in deep subseafloor sedimentary metagenomes.</title>
        <authorList>
            <person name="Kawai M."/>
            <person name="Futagami T."/>
            <person name="Toyoda A."/>
            <person name="Takaki Y."/>
            <person name="Nishi S."/>
            <person name="Hori S."/>
            <person name="Arai W."/>
            <person name="Tsubouchi T."/>
            <person name="Morono Y."/>
            <person name="Uchiyama I."/>
            <person name="Ito T."/>
            <person name="Fujiyama A."/>
            <person name="Inagaki F."/>
            <person name="Takami H."/>
        </authorList>
    </citation>
    <scope>NUCLEOTIDE SEQUENCE</scope>
    <source>
        <strain evidence="3">Expedition CK06-06</strain>
    </source>
</reference>
<feature type="non-terminal residue" evidence="3">
    <location>
        <position position="143"/>
    </location>
</feature>
<protein>
    <recommendedName>
        <fullName evidence="2">SbsA Ig-like domain-containing protein</fullName>
    </recommendedName>
</protein>
<dbReference type="InterPro" id="IPR032812">
    <property type="entry name" value="SbsA_Ig"/>
</dbReference>
<evidence type="ECO:0000256" key="1">
    <source>
        <dbReference type="ARBA" id="ARBA00022729"/>
    </source>
</evidence>
<organism evidence="3">
    <name type="scientific">marine sediment metagenome</name>
    <dbReference type="NCBI Taxonomy" id="412755"/>
    <lineage>
        <taxon>unclassified sequences</taxon>
        <taxon>metagenomes</taxon>
        <taxon>ecological metagenomes</taxon>
    </lineage>
</organism>
<evidence type="ECO:0000259" key="2">
    <source>
        <dbReference type="Pfam" id="PF13205"/>
    </source>
</evidence>
<comment type="caution">
    <text evidence="3">The sequence shown here is derived from an EMBL/GenBank/DDBJ whole genome shotgun (WGS) entry which is preliminary data.</text>
</comment>
<accession>X1UTY1</accession>
<name>X1UTY1_9ZZZZ</name>
<keyword evidence="1" id="KW-0732">Signal</keyword>
<sequence length="143" mass="15801">MFKRKQKIVYLVGALVFFILVKWGCSSVLAEEVKILSTAPRGSVQDIGETSAVIISFNQPMVALQEIPEGEGTGPLLIKPPASGKYRWMGTRTLVFLPQKGRFPYATDFTVTVPRGVSSISGQILEKDFSFSFETPSPELTYH</sequence>
<evidence type="ECO:0000313" key="3">
    <source>
        <dbReference type="EMBL" id="GAJ20948.1"/>
    </source>
</evidence>
<dbReference type="Pfam" id="PF13205">
    <property type="entry name" value="Big_5"/>
    <property type="match status" value="1"/>
</dbReference>
<dbReference type="AlphaFoldDB" id="X1UTY1"/>
<dbReference type="EMBL" id="BARW01038170">
    <property type="protein sequence ID" value="GAJ20948.1"/>
    <property type="molecule type" value="Genomic_DNA"/>
</dbReference>
<dbReference type="Gene3D" id="2.60.40.3710">
    <property type="match status" value="1"/>
</dbReference>